<dbReference type="PANTHER" id="PTHR34068">
    <property type="entry name" value="UPF0145 PROTEIN YBJQ"/>
    <property type="match status" value="1"/>
</dbReference>
<organism evidence="3 4">
    <name type="scientific">Autumnicola patrickiae</name>
    <dbReference type="NCBI Taxonomy" id="3075591"/>
    <lineage>
        <taxon>Bacteria</taxon>
        <taxon>Pseudomonadati</taxon>
        <taxon>Bacteroidota</taxon>
        <taxon>Flavobacteriia</taxon>
        <taxon>Flavobacteriales</taxon>
        <taxon>Flavobacteriaceae</taxon>
        <taxon>Autumnicola</taxon>
    </lineage>
</organism>
<protein>
    <recommendedName>
        <fullName evidence="2">UPF0145 protein RM549_14510</fullName>
    </recommendedName>
</protein>
<evidence type="ECO:0000256" key="2">
    <source>
        <dbReference type="HAMAP-Rule" id="MF_00338"/>
    </source>
</evidence>
<dbReference type="InterPro" id="IPR002765">
    <property type="entry name" value="UPF0145_YbjQ-like"/>
</dbReference>
<dbReference type="HAMAP" id="MF_00338">
    <property type="entry name" value="UPF0145"/>
    <property type="match status" value="1"/>
</dbReference>
<proteinExistence type="inferred from homology"/>
<sequence length="378" mass="43448">MKKEVLVITTDNPSEGKIVKHLRPVTAHVVAGTNLFSDFFAGMSDIFGGRSGSYKKQLSSIYDEAIERVKQEAKRMGANGVVGLKIDIDEISGQGKSMFMITAIGTAVVIKETKDKIEPFQSSNGSSKELNRVDNENIQRLSRFKILKEKADHGQLKYDSEVWEFLIQYRIKDFFPFILRKLGEILDNPSHHTTESLEYFRENTTIYIKALDIDDQIDLIYSALRNKEITPKVDFYLRSIIKEELLLNFDRVKIMLQDDDLEVKKRGMNVGTYDRPYYSNEDARNYKELIQLIQSAFPKRGSLTTKKQLLSSKDKEAWECECGKVNDMDITYCTRCSLNIYGFDDREPKPEKSIAIIENKISLLTESLEAQQREQSKV</sequence>
<dbReference type="EMBL" id="JAVRHM010000018">
    <property type="protein sequence ID" value="MDT0691004.1"/>
    <property type="molecule type" value="Genomic_DNA"/>
</dbReference>
<dbReference type="SUPFAM" id="SSF117782">
    <property type="entry name" value="YbjQ-like"/>
    <property type="match status" value="1"/>
</dbReference>
<dbReference type="Gene3D" id="3.30.110.70">
    <property type="entry name" value="Hypothetical protein apc22750. Chain B"/>
    <property type="match status" value="1"/>
</dbReference>
<name>A0ABU3E5T4_9FLAO</name>
<evidence type="ECO:0000256" key="1">
    <source>
        <dbReference type="ARBA" id="ARBA00010751"/>
    </source>
</evidence>
<evidence type="ECO:0000313" key="4">
    <source>
        <dbReference type="Proteomes" id="UP001261624"/>
    </source>
</evidence>
<dbReference type="Pfam" id="PF01906">
    <property type="entry name" value="YbjQ_1"/>
    <property type="match status" value="1"/>
</dbReference>
<comment type="caution">
    <text evidence="3">The sequence shown here is derived from an EMBL/GenBank/DDBJ whole genome shotgun (WGS) entry which is preliminary data.</text>
</comment>
<dbReference type="InterPro" id="IPR035439">
    <property type="entry name" value="UPF0145_dom_sf"/>
</dbReference>
<keyword evidence="4" id="KW-1185">Reference proteome</keyword>
<evidence type="ECO:0000313" key="3">
    <source>
        <dbReference type="EMBL" id="MDT0691004.1"/>
    </source>
</evidence>
<reference evidence="3 4" key="1">
    <citation type="submission" date="2023-09" db="EMBL/GenBank/DDBJ databases">
        <authorList>
            <person name="Rey-Velasco X."/>
        </authorList>
    </citation>
    <scope>NUCLEOTIDE SEQUENCE [LARGE SCALE GENOMIC DNA]</scope>
    <source>
        <strain evidence="3 4">F188</strain>
    </source>
</reference>
<accession>A0ABU3E5T4</accession>
<dbReference type="PANTHER" id="PTHR34068:SF1">
    <property type="entry name" value="UPF0145 PROTEIN YBJQ"/>
    <property type="match status" value="1"/>
</dbReference>
<gene>
    <name evidence="3" type="ORF">RM549_14510</name>
</gene>
<dbReference type="RefSeq" id="WP_311686086.1">
    <property type="nucleotide sequence ID" value="NZ_JAVRHM010000018.1"/>
</dbReference>
<comment type="similarity">
    <text evidence="1 2">Belongs to the UPF0145 family.</text>
</comment>
<dbReference type="Proteomes" id="UP001261624">
    <property type="component" value="Unassembled WGS sequence"/>
</dbReference>